<dbReference type="GO" id="GO:0009228">
    <property type="term" value="P:thiamine biosynthetic process"/>
    <property type="evidence" value="ECO:0007669"/>
    <property type="project" value="UniProtKB-UniRule"/>
</dbReference>
<gene>
    <name evidence="10" type="primary">dxs</name>
    <name evidence="12" type="ORF">C8P67_10350</name>
</gene>
<name>A0A3E0EPI3_9FLAO</name>
<dbReference type="EC" id="2.2.1.7" evidence="10"/>
<comment type="catalytic activity">
    <reaction evidence="10">
        <text>D-glyceraldehyde 3-phosphate + pyruvate + H(+) = 1-deoxy-D-xylulose 5-phosphate + CO2</text>
        <dbReference type="Rhea" id="RHEA:12605"/>
        <dbReference type="ChEBI" id="CHEBI:15361"/>
        <dbReference type="ChEBI" id="CHEBI:15378"/>
        <dbReference type="ChEBI" id="CHEBI:16526"/>
        <dbReference type="ChEBI" id="CHEBI:57792"/>
        <dbReference type="ChEBI" id="CHEBI:59776"/>
        <dbReference type="EC" id="2.2.1.7"/>
    </reaction>
</comment>
<evidence type="ECO:0000313" key="12">
    <source>
        <dbReference type="EMBL" id="REH00082.1"/>
    </source>
</evidence>
<dbReference type="PANTHER" id="PTHR43322:SF5">
    <property type="entry name" value="1-DEOXY-D-XYLULOSE-5-PHOSPHATE SYNTHASE, CHLOROPLASTIC"/>
    <property type="match status" value="1"/>
</dbReference>
<comment type="cofactor">
    <cofactor evidence="10">
        <name>thiamine diphosphate</name>
        <dbReference type="ChEBI" id="CHEBI:58937"/>
    </cofactor>
    <text evidence="10">Binds 1 thiamine pyrophosphate per subunit.</text>
</comment>
<keyword evidence="13" id="KW-1185">Reference proteome</keyword>
<comment type="caution">
    <text evidence="10">Lacks conserved residue(s) required for the propagation of feature annotation.</text>
</comment>
<evidence type="ECO:0000256" key="10">
    <source>
        <dbReference type="HAMAP-Rule" id="MF_00315"/>
    </source>
</evidence>
<keyword evidence="8 10" id="KW-0786">Thiamine pyrophosphate</keyword>
<dbReference type="Pfam" id="PF02780">
    <property type="entry name" value="Transketolase_C"/>
    <property type="match status" value="1"/>
</dbReference>
<feature type="binding site" evidence="10">
    <location>
        <position position="336"/>
    </location>
    <ligand>
        <name>thiamine diphosphate</name>
        <dbReference type="ChEBI" id="CHEBI:58937"/>
    </ligand>
</feature>
<evidence type="ECO:0000256" key="4">
    <source>
        <dbReference type="ARBA" id="ARBA00022679"/>
    </source>
</evidence>
<feature type="binding site" evidence="10">
    <location>
        <position position="177"/>
    </location>
    <ligand>
        <name>thiamine diphosphate</name>
        <dbReference type="ChEBI" id="CHEBI:58937"/>
    </ligand>
</feature>
<dbReference type="SUPFAM" id="SSF52922">
    <property type="entry name" value="TK C-terminal domain-like"/>
    <property type="match status" value="1"/>
</dbReference>
<keyword evidence="5 10" id="KW-0479">Metal-binding</keyword>
<keyword evidence="4 10" id="KW-0808">Transferase</keyword>
<dbReference type="GO" id="GO:0016114">
    <property type="term" value="P:terpenoid biosynthetic process"/>
    <property type="evidence" value="ECO:0007669"/>
    <property type="project" value="UniProtKB-UniRule"/>
</dbReference>
<dbReference type="OrthoDB" id="9803371at2"/>
<dbReference type="SUPFAM" id="SSF52518">
    <property type="entry name" value="Thiamin diphosphate-binding fold (THDP-binding)"/>
    <property type="match status" value="2"/>
</dbReference>
<dbReference type="HAMAP" id="MF_00315">
    <property type="entry name" value="DXP_synth"/>
    <property type="match status" value="1"/>
</dbReference>
<dbReference type="Gene3D" id="3.40.50.920">
    <property type="match status" value="1"/>
</dbReference>
<dbReference type="PROSITE" id="PS00802">
    <property type="entry name" value="TRANSKETOLASE_2"/>
    <property type="match status" value="1"/>
</dbReference>
<feature type="binding site" evidence="10">
    <location>
        <position position="177"/>
    </location>
    <ligand>
        <name>Mg(2+)</name>
        <dbReference type="ChEBI" id="CHEBI:18420"/>
    </ligand>
</feature>
<dbReference type="InterPro" id="IPR005477">
    <property type="entry name" value="Dxylulose-5-P_synthase"/>
</dbReference>
<dbReference type="Pfam" id="PF02779">
    <property type="entry name" value="Transket_pyr"/>
    <property type="match status" value="1"/>
</dbReference>
<evidence type="ECO:0000256" key="8">
    <source>
        <dbReference type="ARBA" id="ARBA00023052"/>
    </source>
</evidence>
<dbReference type="CDD" id="cd02007">
    <property type="entry name" value="TPP_DXS"/>
    <property type="match status" value="1"/>
</dbReference>
<dbReference type="InterPro" id="IPR020826">
    <property type="entry name" value="Transketolase_BS"/>
</dbReference>
<comment type="cofactor">
    <cofactor evidence="10">
        <name>Mg(2+)</name>
        <dbReference type="ChEBI" id="CHEBI:18420"/>
    </cofactor>
    <text evidence="10">Binds 1 Mg(2+) ion per subunit.</text>
</comment>
<evidence type="ECO:0000256" key="7">
    <source>
        <dbReference type="ARBA" id="ARBA00022977"/>
    </source>
</evidence>
<sequence>MKSNLLEQIHNPIDLRQLDEAQLPQLAQELRDFIINIVATKEGHLGASLGVVELTIALHYVFNTPEDLLVWDVGHQAYGHKILTERRTIFHTNRQLNGISGFPRRSESIYDTFGVGHSSTSISAVLGMAIASNLKGDFEKQHIAVIGDASIASGMAFEGLNHAGVTDANLLVILNDNAIGIDPSVGALKKYLTSVKEGKNPKQNNMIRSLNFNYSGPIDGNDIFAVIKELKRLKKIKGPKFLHLITTKGKGLQQAEENQVKYHAPGKFDATTGEIIPKSEEHLPPKYQDVFGLTILDLAKKNEKIVGITPAMPSGSSLKFMMDAFPKRAFDVGIAEQHAVTLSAGMAAQGMIVYCNIYSTFLQRAYDQVIHDVALQNLPVIFCLDRAGLVGEDGATHHGVFDLAYLRCIPNMIIHAPLNEIELQNILYTAQLGLEHPIAIRYPRGRGVINDWKNLHFGKYEAIEIGKAKCLKNGSKTAILSSGAIGNNVTLALAKIKQPENFAHYDFAFIKPLDENELHTIFDQFESIITIEDGTIKGGFGSAVLEFAATYHYSSKIQLLGIPDQFIEQGSIDELQQNCGISVDNLEMIFSSYSN</sequence>
<dbReference type="Pfam" id="PF13292">
    <property type="entry name" value="DXP_synthase_N"/>
    <property type="match status" value="2"/>
</dbReference>
<dbReference type="GO" id="GO:0005829">
    <property type="term" value="C:cytosol"/>
    <property type="evidence" value="ECO:0007669"/>
    <property type="project" value="TreeGrafter"/>
</dbReference>
<dbReference type="InterPro" id="IPR033248">
    <property type="entry name" value="Transketolase_C"/>
</dbReference>
<dbReference type="NCBIfam" id="NF003933">
    <property type="entry name" value="PRK05444.2-2"/>
    <property type="match status" value="1"/>
</dbReference>
<dbReference type="GO" id="GO:0019288">
    <property type="term" value="P:isopentenyl diphosphate biosynthetic process, methylerythritol 4-phosphate pathway"/>
    <property type="evidence" value="ECO:0007669"/>
    <property type="project" value="TreeGrafter"/>
</dbReference>
<organism evidence="12 13">
    <name type="scientific">Flavobacterium aquicola</name>
    <dbReference type="NCBI Taxonomy" id="1682742"/>
    <lineage>
        <taxon>Bacteria</taxon>
        <taxon>Pseudomonadati</taxon>
        <taxon>Bacteroidota</taxon>
        <taxon>Flavobacteriia</taxon>
        <taxon>Flavobacteriales</taxon>
        <taxon>Flavobacteriaceae</taxon>
        <taxon>Flavobacterium</taxon>
    </lineage>
</organism>
<feature type="binding site" evidence="10">
    <location>
        <position position="75"/>
    </location>
    <ligand>
        <name>thiamine diphosphate</name>
        <dbReference type="ChEBI" id="CHEBI:58937"/>
    </ligand>
</feature>
<evidence type="ECO:0000259" key="11">
    <source>
        <dbReference type="SMART" id="SM00861"/>
    </source>
</evidence>
<evidence type="ECO:0000256" key="1">
    <source>
        <dbReference type="ARBA" id="ARBA00004980"/>
    </source>
</evidence>
<comment type="caution">
    <text evidence="12">The sequence shown here is derived from an EMBL/GenBank/DDBJ whole genome shotgun (WGS) entry which is preliminary data.</text>
</comment>
<evidence type="ECO:0000256" key="9">
    <source>
        <dbReference type="ARBA" id="ARBA00023229"/>
    </source>
</evidence>
<dbReference type="InterPro" id="IPR009014">
    <property type="entry name" value="Transketo_C/PFOR_II"/>
</dbReference>
<evidence type="ECO:0000256" key="2">
    <source>
        <dbReference type="ARBA" id="ARBA00011081"/>
    </source>
</evidence>
<protein>
    <recommendedName>
        <fullName evidence="10">1-deoxy-D-xylulose-5-phosphate synthase</fullName>
        <ecNumber evidence="10">2.2.1.7</ecNumber>
    </recommendedName>
    <alternativeName>
        <fullName evidence="10">1-deoxyxylulose-5-phosphate synthase</fullName>
        <shortName evidence="10">DXP synthase</shortName>
        <shortName evidence="10">DXPS</shortName>
    </alternativeName>
</protein>
<evidence type="ECO:0000256" key="3">
    <source>
        <dbReference type="ARBA" id="ARBA00011738"/>
    </source>
</evidence>
<dbReference type="RefSeq" id="WP_115811143.1">
    <property type="nucleotide sequence ID" value="NZ_QUNI01000003.1"/>
</dbReference>
<keyword evidence="6 10" id="KW-0460">Magnesium</keyword>
<accession>A0A3E0EPI3</accession>
<comment type="subunit">
    <text evidence="3 10">Homodimer.</text>
</comment>
<proteinExistence type="inferred from homology"/>
<dbReference type="PANTHER" id="PTHR43322">
    <property type="entry name" value="1-D-DEOXYXYLULOSE 5-PHOSPHATE SYNTHASE-RELATED"/>
    <property type="match status" value="1"/>
</dbReference>
<evidence type="ECO:0000256" key="5">
    <source>
        <dbReference type="ARBA" id="ARBA00022723"/>
    </source>
</evidence>
<dbReference type="UniPathway" id="UPA00064">
    <property type="reaction ID" value="UER00091"/>
</dbReference>
<feature type="binding site" evidence="10">
    <location>
        <begin position="116"/>
        <end position="118"/>
    </location>
    <ligand>
        <name>thiamine diphosphate</name>
        <dbReference type="ChEBI" id="CHEBI:58937"/>
    </ligand>
</feature>
<comment type="pathway">
    <text evidence="1 10">Metabolic intermediate biosynthesis; 1-deoxy-D-xylulose 5-phosphate biosynthesis; 1-deoxy-D-xylulose 5-phosphate from D-glyceraldehyde 3-phosphate and pyruvate: step 1/1.</text>
</comment>
<keyword evidence="9 10" id="KW-0414">Isoprene biosynthesis</keyword>
<dbReference type="Gene3D" id="3.40.50.970">
    <property type="match status" value="2"/>
</dbReference>
<dbReference type="InterPro" id="IPR005475">
    <property type="entry name" value="Transketolase-like_Pyr-bd"/>
</dbReference>
<dbReference type="InterPro" id="IPR029061">
    <property type="entry name" value="THDP-binding"/>
</dbReference>
<reference evidence="12 13" key="1">
    <citation type="submission" date="2018-08" db="EMBL/GenBank/DDBJ databases">
        <title>Genomic Encyclopedia of Archaeal and Bacterial Type Strains, Phase II (KMG-II): from individual species to whole genera.</title>
        <authorList>
            <person name="Goeker M."/>
        </authorList>
    </citation>
    <scope>NUCLEOTIDE SEQUENCE [LARGE SCALE GENOMIC DNA]</scope>
    <source>
        <strain evidence="12 13">DSM 100880</strain>
    </source>
</reference>
<dbReference type="AlphaFoldDB" id="A0A3E0EPI3"/>
<dbReference type="EMBL" id="QUNI01000003">
    <property type="protein sequence ID" value="REH00082.1"/>
    <property type="molecule type" value="Genomic_DNA"/>
</dbReference>
<feature type="domain" description="Transketolase-like pyrimidine-binding" evidence="11">
    <location>
        <begin position="285"/>
        <end position="450"/>
    </location>
</feature>
<dbReference type="GO" id="GO:0008661">
    <property type="term" value="F:1-deoxy-D-xylulose-5-phosphate synthase activity"/>
    <property type="evidence" value="ECO:0007669"/>
    <property type="project" value="UniProtKB-UniRule"/>
</dbReference>
<dbReference type="FunFam" id="3.40.50.970:FF:000005">
    <property type="entry name" value="1-deoxy-D-xylulose-5-phosphate synthase"/>
    <property type="match status" value="1"/>
</dbReference>
<evidence type="ECO:0000256" key="6">
    <source>
        <dbReference type="ARBA" id="ARBA00022842"/>
    </source>
</evidence>
<feature type="binding site" evidence="10">
    <location>
        <position position="148"/>
    </location>
    <ligand>
        <name>Mg(2+)</name>
        <dbReference type="ChEBI" id="CHEBI:18420"/>
    </ligand>
</feature>
<dbReference type="GO" id="GO:0030976">
    <property type="term" value="F:thiamine pyrophosphate binding"/>
    <property type="evidence" value="ECO:0007669"/>
    <property type="project" value="UniProtKB-UniRule"/>
</dbReference>
<dbReference type="Proteomes" id="UP000257136">
    <property type="component" value="Unassembled WGS sequence"/>
</dbReference>
<feature type="binding site" evidence="10">
    <location>
        <begin position="149"/>
        <end position="150"/>
    </location>
    <ligand>
        <name>thiamine diphosphate</name>
        <dbReference type="ChEBI" id="CHEBI:58937"/>
    </ligand>
</feature>
<dbReference type="SMART" id="SM00861">
    <property type="entry name" value="Transket_pyr"/>
    <property type="match status" value="1"/>
</dbReference>
<dbReference type="GO" id="GO:0000287">
    <property type="term" value="F:magnesium ion binding"/>
    <property type="evidence" value="ECO:0007669"/>
    <property type="project" value="UniProtKB-UniRule"/>
</dbReference>
<dbReference type="CDD" id="cd07033">
    <property type="entry name" value="TPP_PYR_DXS_TK_like"/>
    <property type="match status" value="1"/>
</dbReference>
<keyword evidence="7 10" id="KW-0784">Thiamine biosynthesis</keyword>
<comment type="function">
    <text evidence="10">Catalyzes the acyloin condensation reaction between C atoms 2 and 3 of pyruvate and glyceraldehyde 3-phosphate to yield 1-deoxy-D-xylulose-5-phosphate (DXP).</text>
</comment>
<evidence type="ECO:0000313" key="13">
    <source>
        <dbReference type="Proteomes" id="UP000257136"/>
    </source>
</evidence>
<comment type="similarity">
    <text evidence="2 10">Belongs to the transketolase family. DXPS subfamily.</text>
</comment>